<feature type="domain" description="Exonuclease" evidence="4">
    <location>
        <begin position="2"/>
        <end position="192"/>
    </location>
</feature>
<evidence type="ECO:0000256" key="3">
    <source>
        <dbReference type="ARBA" id="ARBA00022839"/>
    </source>
</evidence>
<dbReference type="GO" id="GO:0003676">
    <property type="term" value="F:nucleic acid binding"/>
    <property type="evidence" value="ECO:0007669"/>
    <property type="project" value="InterPro"/>
</dbReference>
<dbReference type="InterPro" id="IPR012337">
    <property type="entry name" value="RNaseH-like_sf"/>
</dbReference>
<dbReference type="PANTHER" id="PTHR30231">
    <property type="entry name" value="DNA POLYMERASE III SUBUNIT EPSILON"/>
    <property type="match status" value="1"/>
</dbReference>
<dbReference type="KEGG" id="mrtj:KHC33_10160"/>
<sequence>MNFLIFDIESTGLPKEEKDPFHYPEYWPRMVQIAWVLTDGETVRVRENHYIKPEGFVIPQSAIEVHGITNEKAQSEGKPIMDVLSVFSESVVLADVLVGHNVSFDRSIVTSEFARAKQNAPILKLPYHCTMKGSTDVCKLPPKGGRRGYKWPSLSELHHHLFESDFEDAHDALADVDACMRCYLELRKQGLFQELWMKPETKEMKWKKKRFNPYY</sequence>
<name>A0A8E7AZP2_9EURY</name>
<keyword evidence="6" id="KW-1185">Reference proteome</keyword>
<evidence type="ECO:0000256" key="2">
    <source>
        <dbReference type="ARBA" id="ARBA00022801"/>
    </source>
</evidence>
<dbReference type="Proteomes" id="UP000680656">
    <property type="component" value="Chromosome"/>
</dbReference>
<dbReference type="SMART" id="SM00479">
    <property type="entry name" value="EXOIII"/>
    <property type="match status" value="1"/>
</dbReference>
<keyword evidence="3 5" id="KW-0269">Exonuclease</keyword>
<evidence type="ECO:0000259" key="4">
    <source>
        <dbReference type="SMART" id="SM00479"/>
    </source>
</evidence>
<dbReference type="CDD" id="cd06127">
    <property type="entry name" value="DEDDh"/>
    <property type="match status" value="1"/>
</dbReference>
<gene>
    <name evidence="5" type="ORF">KHC33_10160</name>
</gene>
<protein>
    <submittedName>
        <fullName evidence="5">3'-5' exonuclease</fullName>
    </submittedName>
</protein>
<organism evidence="5 6">
    <name type="scientific">Methanospirillum purgamenti</name>
    <dbReference type="NCBI Taxonomy" id="2834276"/>
    <lineage>
        <taxon>Archaea</taxon>
        <taxon>Methanobacteriati</taxon>
        <taxon>Methanobacteriota</taxon>
        <taxon>Stenosarchaea group</taxon>
        <taxon>Methanomicrobia</taxon>
        <taxon>Methanomicrobiales</taxon>
        <taxon>Methanospirillaceae</taxon>
        <taxon>Methanospirillum</taxon>
    </lineage>
</organism>
<dbReference type="InterPro" id="IPR036397">
    <property type="entry name" value="RNaseH_sf"/>
</dbReference>
<dbReference type="Gene3D" id="3.30.420.10">
    <property type="entry name" value="Ribonuclease H-like superfamily/Ribonuclease H"/>
    <property type="match status" value="1"/>
</dbReference>
<dbReference type="AlphaFoldDB" id="A0A8E7AZP2"/>
<dbReference type="EMBL" id="CP075546">
    <property type="protein sequence ID" value="QVV87722.1"/>
    <property type="molecule type" value="Genomic_DNA"/>
</dbReference>
<dbReference type="Pfam" id="PF00929">
    <property type="entry name" value="RNase_T"/>
    <property type="match status" value="1"/>
</dbReference>
<reference evidence="5 6" key="1">
    <citation type="submission" date="2021-05" db="EMBL/GenBank/DDBJ databases">
        <title>A novel Methanospirillum isolate from a pyrite-forming mixed culture.</title>
        <authorList>
            <person name="Bunk B."/>
            <person name="Sproer C."/>
            <person name="Spring S."/>
            <person name="Pester M."/>
        </authorList>
    </citation>
    <scope>NUCLEOTIDE SEQUENCE [LARGE SCALE GENOMIC DNA]</scope>
    <source>
        <strain evidence="5 6">J.3.6.1-F.2.7.3</strain>
    </source>
</reference>
<evidence type="ECO:0000313" key="6">
    <source>
        <dbReference type="Proteomes" id="UP000680656"/>
    </source>
</evidence>
<proteinExistence type="predicted"/>
<dbReference type="RefSeq" id="WP_214418542.1">
    <property type="nucleotide sequence ID" value="NZ_CP075546.1"/>
</dbReference>
<dbReference type="GO" id="GO:0008408">
    <property type="term" value="F:3'-5' exonuclease activity"/>
    <property type="evidence" value="ECO:0007669"/>
    <property type="project" value="TreeGrafter"/>
</dbReference>
<keyword evidence="1" id="KW-0540">Nuclease</keyword>
<dbReference type="GeneID" id="65565532"/>
<dbReference type="SUPFAM" id="SSF53098">
    <property type="entry name" value="Ribonuclease H-like"/>
    <property type="match status" value="1"/>
</dbReference>
<keyword evidence="2" id="KW-0378">Hydrolase</keyword>
<dbReference type="PANTHER" id="PTHR30231:SF4">
    <property type="entry name" value="PROTEIN NEN2"/>
    <property type="match status" value="1"/>
</dbReference>
<dbReference type="InterPro" id="IPR013520">
    <property type="entry name" value="Ribonucl_H"/>
</dbReference>
<evidence type="ECO:0000313" key="5">
    <source>
        <dbReference type="EMBL" id="QVV87722.1"/>
    </source>
</evidence>
<evidence type="ECO:0000256" key="1">
    <source>
        <dbReference type="ARBA" id="ARBA00022722"/>
    </source>
</evidence>
<accession>A0A8E7AZP2</accession>